<name>A0ACC0GZS6_9ERIC</name>
<evidence type="ECO:0000313" key="1">
    <source>
        <dbReference type="EMBL" id="KAI8006229.1"/>
    </source>
</evidence>
<organism evidence="1 2">
    <name type="scientific">Camellia lanceoleosa</name>
    <dbReference type="NCBI Taxonomy" id="1840588"/>
    <lineage>
        <taxon>Eukaryota</taxon>
        <taxon>Viridiplantae</taxon>
        <taxon>Streptophyta</taxon>
        <taxon>Embryophyta</taxon>
        <taxon>Tracheophyta</taxon>
        <taxon>Spermatophyta</taxon>
        <taxon>Magnoliopsida</taxon>
        <taxon>eudicotyledons</taxon>
        <taxon>Gunneridae</taxon>
        <taxon>Pentapetalae</taxon>
        <taxon>asterids</taxon>
        <taxon>Ericales</taxon>
        <taxon>Theaceae</taxon>
        <taxon>Camellia</taxon>
    </lineage>
</organism>
<accession>A0ACC0GZS6</accession>
<dbReference type="Proteomes" id="UP001060215">
    <property type="component" value="Chromosome 7"/>
</dbReference>
<gene>
    <name evidence="1" type="ORF">LOK49_LG07G00555</name>
</gene>
<dbReference type="EMBL" id="CM045764">
    <property type="protein sequence ID" value="KAI8006229.1"/>
    <property type="molecule type" value="Genomic_DNA"/>
</dbReference>
<reference evidence="1 2" key="1">
    <citation type="journal article" date="2022" name="Plant J.">
        <title>Chromosome-level genome of Camellia lanceoleosa provides a valuable resource for understanding genome evolution and self-incompatibility.</title>
        <authorList>
            <person name="Gong W."/>
            <person name="Xiao S."/>
            <person name="Wang L."/>
            <person name="Liao Z."/>
            <person name="Chang Y."/>
            <person name="Mo W."/>
            <person name="Hu G."/>
            <person name="Li W."/>
            <person name="Zhao G."/>
            <person name="Zhu H."/>
            <person name="Hu X."/>
            <person name="Ji K."/>
            <person name="Xiang X."/>
            <person name="Song Q."/>
            <person name="Yuan D."/>
            <person name="Jin S."/>
            <person name="Zhang L."/>
        </authorList>
    </citation>
    <scope>NUCLEOTIDE SEQUENCE [LARGE SCALE GENOMIC DNA]</scope>
    <source>
        <strain evidence="1">SQ_2022a</strain>
    </source>
</reference>
<proteinExistence type="predicted"/>
<sequence length="199" mass="21813">MHDCVEQLSDSVDQLRNSIGEMKKLKKGSNFDLAMNDIQTWVSAALTNDDTCTEGFAGKAMNGKVKYIVRRRIVKIAQLTSNALALINRLASLHEKPALLSSSEHLAVQQLTLCITSLSSHASAIQTSPQLLAHTALSVALNNTQSTCAMMSRLSQSHGLKPTEVAAMRDCVEQPSDPVDRLRKSIFNRGDESTERTKF</sequence>
<comment type="caution">
    <text evidence="1">The sequence shown here is derived from an EMBL/GenBank/DDBJ whole genome shotgun (WGS) entry which is preliminary data.</text>
</comment>
<protein>
    <submittedName>
        <fullName evidence="1">Uncharacterized protein</fullName>
    </submittedName>
</protein>
<keyword evidence="2" id="KW-1185">Reference proteome</keyword>
<evidence type="ECO:0000313" key="2">
    <source>
        <dbReference type="Proteomes" id="UP001060215"/>
    </source>
</evidence>